<reference evidence="4" key="1">
    <citation type="journal article" date="2014" name="Genome Announc.">
        <title>Draft Genome Sequences of a Phylogenetically Diverse Suite of Pseudomonas syringae Strains from Multiple Source Populations.</title>
        <authorList>
            <person name="Baltrus D.A."/>
            <person name="Yourstone S."/>
            <person name="Lind A."/>
            <person name="Guilbaud C."/>
            <person name="Sands D.C."/>
            <person name="Jones C.D."/>
            <person name="Morris C.E."/>
            <person name="Dangl J.L."/>
        </authorList>
    </citation>
    <scope>NUCLEOTIDE SEQUENCE</scope>
    <source>
        <strain evidence="4">CC1417</strain>
    </source>
</reference>
<protein>
    <submittedName>
        <fullName evidence="4">Nitroreductase family protein</fullName>
    </submittedName>
</protein>
<dbReference type="InterPro" id="IPR029479">
    <property type="entry name" value="Nitroreductase"/>
</dbReference>
<dbReference type="Pfam" id="PF00881">
    <property type="entry name" value="Nitroreductase"/>
    <property type="match status" value="1"/>
</dbReference>
<name>A0AAU8LEV5_PSESX</name>
<organism evidence="4">
    <name type="scientific">Pseudomonas syringae CC1417</name>
    <dbReference type="NCBI Taxonomy" id="1357272"/>
    <lineage>
        <taxon>Bacteria</taxon>
        <taxon>Pseudomonadati</taxon>
        <taxon>Pseudomonadota</taxon>
        <taxon>Gammaproteobacteria</taxon>
        <taxon>Pseudomonadales</taxon>
        <taxon>Pseudomonadaceae</taxon>
        <taxon>Pseudomonas</taxon>
        <taxon>Pseudomonas syringae</taxon>
    </lineage>
</organism>
<dbReference type="GO" id="GO:0016491">
    <property type="term" value="F:oxidoreductase activity"/>
    <property type="evidence" value="ECO:0007669"/>
    <property type="project" value="UniProtKB-KW"/>
</dbReference>
<feature type="domain" description="Nitroreductase" evidence="3">
    <location>
        <begin position="33"/>
        <end position="235"/>
    </location>
</feature>
<dbReference type="AlphaFoldDB" id="A0AAU8LEV5"/>
<gene>
    <name evidence="4" type="ORF">N011_21760</name>
</gene>
<dbReference type="PANTHER" id="PTHR43673">
    <property type="entry name" value="NAD(P)H NITROREDUCTASE YDGI-RELATED"/>
    <property type="match status" value="1"/>
</dbReference>
<comment type="similarity">
    <text evidence="1">Belongs to the nitroreductase family.</text>
</comment>
<sequence>MSRENTTFFTHRESIMNTQDLVRSWDGFQAANRFRRAIRTFKTTPVPEDDVQALLAEAAFAPSSGNLQPYQLHWVRDPVLKASMAVACNGQKAAATAAEFIVIVASPALGLRTAHAQLEHVEGSTVLGENSKAYHRKQIGMFKKILGMGSSVLWSPLVALAVLLRPTLSLVPVGPVGGRQWAARNAIFAAQTLMLGAAAKGIDTCPMEGFSASQVARLLNIPRGAVIPLVIALGYRADDARIEERWRNPISDLVVSH</sequence>
<reference evidence="4" key="2">
    <citation type="submission" date="2024-07" db="EMBL/GenBank/DDBJ databases">
        <title>A complete genome sequence for Pseudomonas syringae CC1417.</title>
        <authorList>
            <person name="Baltrus D.A."/>
        </authorList>
    </citation>
    <scope>NUCLEOTIDE SEQUENCE</scope>
    <source>
        <strain evidence="4">CC1417</strain>
    </source>
</reference>
<dbReference type="InterPro" id="IPR000415">
    <property type="entry name" value="Nitroreductase-like"/>
</dbReference>
<dbReference type="RefSeq" id="WP_235201080.1">
    <property type="nucleotide sequence ID" value="NZ_CP159362.1"/>
</dbReference>
<dbReference type="EMBL" id="CP159362">
    <property type="protein sequence ID" value="XCN67086.1"/>
    <property type="molecule type" value="Genomic_DNA"/>
</dbReference>
<dbReference type="PANTHER" id="PTHR43673:SF10">
    <property type="entry name" value="NADH DEHYDROGENASE_NAD(P)H NITROREDUCTASE XCC3605-RELATED"/>
    <property type="match status" value="1"/>
</dbReference>
<evidence type="ECO:0000259" key="3">
    <source>
        <dbReference type="Pfam" id="PF00881"/>
    </source>
</evidence>
<evidence type="ECO:0000256" key="2">
    <source>
        <dbReference type="ARBA" id="ARBA00023002"/>
    </source>
</evidence>
<dbReference type="SUPFAM" id="SSF55469">
    <property type="entry name" value="FMN-dependent nitroreductase-like"/>
    <property type="match status" value="1"/>
</dbReference>
<dbReference type="Gene3D" id="3.40.109.10">
    <property type="entry name" value="NADH Oxidase"/>
    <property type="match status" value="1"/>
</dbReference>
<accession>A0AAU8LEV5</accession>
<keyword evidence="2" id="KW-0560">Oxidoreductase</keyword>
<proteinExistence type="inferred from homology"/>
<evidence type="ECO:0000313" key="4">
    <source>
        <dbReference type="EMBL" id="XCN67086.1"/>
    </source>
</evidence>
<evidence type="ECO:0000256" key="1">
    <source>
        <dbReference type="ARBA" id="ARBA00007118"/>
    </source>
</evidence>